<dbReference type="InterPro" id="IPR036412">
    <property type="entry name" value="HAD-like_sf"/>
</dbReference>
<dbReference type="InterPro" id="IPR023214">
    <property type="entry name" value="HAD_sf"/>
</dbReference>
<evidence type="ECO:0000313" key="1">
    <source>
        <dbReference type="EMBL" id="MDQ2586017.1"/>
    </source>
</evidence>
<dbReference type="SUPFAM" id="SSF56784">
    <property type="entry name" value="HAD-like"/>
    <property type="match status" value="1"/>
</dbReference>
<sequence length="223" mass="23945">MPMTEPHSAIFHHAKAVFFDFDGPICSVFAGYAADGIASDLIALLRQHGTVFRPAVDDETDPMEVLRWTGIHKQDCLLDVENYLVKAEIKAVESAEPTPFAIQVMRRTAEEGRPIAVVSNNSASAVSKYLVRHGIDDIVSFVSGRTHADPSLMKPNPFSLTLAANRLGVSTTEVVLIGDTVTDVEASQAVGAKSIGYANKPEKRDILLQAGADAVIDSMAALL</sequence>
<organism evidence="1 2">
    <name type="scientific">Saccharothrix yanglingensis</name>
    <dbReference type="NCBI Taxonomy" id="659496"/>
    <lineage>
        <taxon>Bacteria</taxon>
        <taxon>Bacillati</taxon>
        <taxon>Actinomycetota</taxon>
        <taxon>Actinomycetes</taxon>
        <taxon>Pseudonocardiales</taxon>
        <taxon>Pseudonocardiaceae</taxon>
        <taxon>Saccharothrix</taxon>
    </lineage>
</organism>
<dbReference type="EMBL" id="NSDM01000008">
    <property type="protein sequence ID" value="MDQ2586017.1"/>
    <property type="molecule type" value="Genomic_DNA"/>
</dbReference>
<dbReference type="Pfam" id="PF00702">
    <property type="entry name" value="Hydrolase"/>
    <property type="match status" value="1"/>
</dbReference>
<dbReference type="Gene3D" id="3.40.50.1000">
    <property type="entry name" value="HAD superfamily/HAD-like"/>
    <property type="match status" value="1"/>
</dbReference>
<proteinExistence type="predicted"/>
<dbReference type="SFLD" id="SFLDG01129">
    <property type="entry name" value="C1.5:_HAD__Beta-PGM__Phosphata"/>
    <property type="match status" value="1"/>
</dbReference>
<dbReference type="Proteomes" id="UP001225605">
    <property type="component" value="Unassembled WGS sequence"/>
</dbReference>
<dbReference type="InterPro" id="IPR050155">
    <property type="entry name" value="HAD-like_hydrolase_sf"/>
</dbReference>
<dbReference type="PANTHER" id="PTHR43434">
    <property type="entry name" value="PHOSPHOGLYCOLATE PHOSPHATASE"/>
    <property type="match status" value="1"/>
</dbReference>
<evidence type="ECO:0000313" key="2">
    <source>
        <dbReference type="Proteomes" id="UP001225605"/>
    </source>
</evidence>
<keyword evidence="2" id="KW-1185">Reference proteome</keyword>
<dbReference type="NCBIfam" id="TIGR01549">
    <property type="entry name" value="HAD-SF-IA-v1"/>
    <property type="match status" value="1"/>
</dbReference>
<dbReference type="SFLD" id="SFLDS00003">
    <property type="entry name" value="Haloacid_Dehalogenase"/>
    <property type="match status" value="1"/>
</dbReference>
<dbReference type="InterPro" id="IPR006439">
    <property type="entry name" value="HAD-SF_hydro_IA"/>
</dbReference>
<reference evidence="1 2" key="1">
    <citation type="submission" date="2017-06" db="EMBL/GenBank/DDBJ databases">
        <title>Cultured bacterium strain Saccharothrix yanglingensis Hhs.015.</title>
        <authorList>
            <person name="Xia Y."/>
        </authorList>
    </citation>
    <scope>NUCLEOTIDE SEQUENCE [LARGE SCALE GENOMIC DNA]</scope>
    <source>
        <strain evidence="1 2">Hhs.015</strain>
    </source>
</reference>
<dbReference type="PANTHER" id="PTHR43434:SF1">
    <property type="entry name" value="PHOSPHOGLYCOLATE PHOSPHATASE"/>
    <property type="match status" value="1"/>
</dbReference>
<gene>
    <name evidence="1" type="ORF">CKY47_18895</name>
</gene>
<name>A0ABU0X1Z0_9PSEU</name>
<accession>A0ABU0X1Z0</accession>
<protein>
    <submittedName>
        <fullName evidence="1">Haloacid dehalogenase</fullName>
    </submittedName>
</protein>
<comment type="caution">
    <text evidence="1">The sequence shown here is derived from an EMBL/GenBank/DDBJ whole genome shotgun (WGS) entry which is preliminary data.</text>
</comment>